<name>A0A1Z3HRJ8_9CYAN</name>
<accession>A0A1Z3HRJ8</accession>
<dbReference type="AlphaFoldDB" id="A0A1Z3HRJ8"/>
<reference evidence="2 3" key="1">
    <citation type="journal article" date="2016" name="Biochim. Biophys. Acta">
        <title>Characterization of red-shifted phycobilisomes isolated from the chlorophyll f-containing cyanobacterium Halomicronema hongdechloris.</title>
        <authorList>
            <person name="Li Y."/>
            <person name="Lin Y."/>
            <person name="Garvey C.J."/>
            <person name="Birch D."/>
            <person name="Corkery R.W."/>
            <person name="Loughlin P.C."/>
            <person name="Scheer H."/>
            <person name="Willows R.D."/>
            <person name="Chen M."/>
        </authorList>
    </citation>
    <scope>NUCLEOTIDE SEQUENCE [LARGE SCALE GENOMIC DNA]</scope>
    <source>
        <strain evidence="2 3">C2206</strain>
    </source>
</reference>
<organism evidence="2 3">
    <name type="scientific">Halomicronema hongdechloris C2206</name>
    <dbReference type="NCBI Taxonomy" id="1641165"/>
    <lineage>
        <taxon>Bacteria</taxon>
        <taxon>Bacillati</taxon>
        <taxon>Cyanobacteriota</taxon>
        <taxon>Cyanophyceae</taxon>
        <taxon>Nodosilineales</taxon>
        <taxon>Nodosilineaceae</taxon>
        <taxon>Halomicronema</taxon>
    </lineage>
</organism>
<gene>
    <name evidence="2" type="ORF">XM38_038320</name>
</gene>
<dbReference type="Proteomes" id="UP000191901">
    <property type="component" value="Chromosome"/>
</dbReference>
<dbReference type="SUPFAM" id="SSF58113">
    <property type="entry name" value="Apolipoprotein A-I"/>
    <property type="match status" value="1"/>
</dbReference>
<dbReference type="EMBL" id="CP021983">
    <property type="protein sequence ID" value="ASC72872.1"/>
    <property type="molecule type" value="Genomic_DNA"/>
</dbReference>
<feature type="compositionally biased region" description="Polar residues" evidence="1">
    <location>
        <begin position="8"/>
        <end position="25"/>
    </location>
</feature>
<dbReference type="RefSeq" id="WP_080806983.1">
    <property type="nucleotide sequence ID" value="NZ_CP021983.2"/>
</dbReference>
<dbReference type="STRING" id="1641165.XM38_06900"/>
<sequence>MTTDADKQTNLPAESSSDDSITPVTDETRAMVERQMPHESDEVKQKFGELIDAIKKQATTEMESAGELSRETYVEAVERAKTTLQRAQDFFQEQEAALEKTARDMQDEATQTWETFVANLTSMGNRLDRAINAAWSILTEPEDTQKDEDPPAQT</sequence>
<proteinExistence type="predicted"/>
<dbReference type="KEGG" id="hhg:XM38_038320"/>
<keyword evidence="3" id="KW-1185">Reference proteome</keyword>
<evidence type="ECO:0000256" key="1">
    <source>
        <dbReference type="SAM" id="MobiDB-lite"/>
    </source>
</evidence>
<dbReference type="OrthoDB" id="572553at2"/>
<protein>
    <submittedName>
        <fullName evidence="2">Uncharacterized protein</fullName>
    </submittedName>
</protein>
<evidence type="ECO:0000313" key="3">
    <source>
        <dbReference type="Proteomes" id="UP000191901"/>
    </source>
</evidence>
<evidence type="ECO:0000313" key="2">
    <source>
        <dbReference type="EMBL" id="ASC72872.1"/>
    </source>
</evidence>
<feature type="region of interest" description="Disordered" evidence="1">
    <location>
        <begin position="1"/>
        <end position="28"/>
    </location>
</feature>